<sequence>MKSLKIIVFYDNWCPMCIGIKGKIEKLDWFHLVDMVGFRDKKIDRELNIPVEDLENRMHAIILRNGSIVSGINAFISISWRIPLSIPFWPLLKVLKCIGLGQIIYDYIAKSRSVVPVGKCNEGSCNLKN</sequence>
<name>A0ABW2PY40_9BACL</name>
<comment type="caution">
    <text evidence="1">The sequence shown here is derived from an EMBL/GenBank/DDBJ whole genome shotgun (WGS) entry which is preliminary data.</text>
</comment>
<reference evidence="2" key="1">
    <citation type="journal article" date="2019" name="Int. J. Syst. Evol. Microbiol.">
        <title>The Global Catalogue of Microorganisms (GCM) 10K type strain sequencing project: providing services to taxonomists for standard genome sequencing and annotation.</title>
        <authorList>
            <consortium name="The Broad Institute Genomics Platform"/>
            <consortium name="The Broad Institute Genome Sequencing Center for Infectious Disease"/>
            <person name="Wu L."/>
            <person name="Ma J."/>
        </authorList>
    </citation>
    <scope>NUCLEOTIDE SEQUENCE [LARGE SCALE GENOMIC DNA]</scope>
    <source>
        <strain evidence="2">CGMCC 1.16305</strain>
    </source>
</reference>
<dbReference type="RefSeq" id="WP_380967455.1">
    <property type="nucleotide sequence ID" value="NZ_JBHTCO010000019.1"/>
</dbReference>
<organism evidence="1 2">
    <name type="scientific">Scopulibacillus cellulosilyticus</name>
    <dbReference type="NCBI Taxonomy" id="2665665"/>
    <lineage>
        <taxon>Bacteria</taxon>
        <taxon>Bacillati</taxon>
        <taxon>Bacillota</taxon>
        <taxon>Bacilli</taxon>
        <taxon>Bacillales</taxon>
        <taxon>Sporolactobacillaceae</taxon>
        <taxon>Scopulibacillus</taxon>
    </lineage>
</organism>
<protein>
    <submittedName>
        <fullName evidence="1">Thiol-disulfide oxidoreductase DCC family protein</fullName>
    </submittedName>
</protein>
<evidence type="ECO:0000313" key="2">
    <source>
        <dbReference type="Proteomes" id="UP001596505"/>
    </source>
</evidence>
<evidence type="ECO:0000313" key="1">
    <source>
        <dbReference type="EMBL" id="MFC7394279.1"/>
    </source>
</evidence>
<dbReference type="InterPro" id="IPR007263">
    <property type="entry name" value="DCC1-like"/>
</dbReference>
<proteinExistence type="predicted"/>
<dbReference type="EMBL" id="JBHTCO010000019">
    <property type="protein sequence ID" value="MFC7394279.1"/>
    <property type="molecule type" value="Genomic_DNA"/>
</dbReference>
<accession>A0ABW2PY40</accession>
<keyword evidence="2" id="KW-1185">Reference proteome</keyword>
<gene>
    <name evidence="1" type="ORF">ACFQRG_15085</name>
</gene>
<dbReference type="Pfam" id="PF04134">
    <property type="entry name" value="DCC1-like"/>
    <property type="match status" value="1"/>
</dbReference>
<dbReference type="Proteomes" id="UP001596505">
    <property type="component" value="Unassembled WGS sequence"/>
</dbReference>